<dbReference type="GO" id="GO:0030170">
    <property type="term" value="F:pyridoxal phosphate binding"/>
    <property type="evidence" value="ECO:0007669"/>
    <property type="project" value="InterPro"/>
</dbReference>
<gene>
    <name evidence="20" type="ORF">F8388_005021</name>
</gene>
<evidence type="ECO:0000313" key="21">
    <source>
        <dbReference type="Proteomes" id="UP000525078"/>
    </source>
</evidence>
<name>A0A7J6E6W1_CANSA</name>
<evidence type="ECO:0000259" key="18">
    <source>
        <dbReference type="Pfam" id="PF01432"/>
    </source>
</evidence>
<comment type="cofactor">
    <cofactor evidence="16">
        <name>Zn(2+)</name>
        <dbReference type="ChEBI" id="CHEBI:29105"/>
    </cofactor>
    <text evidence="16">Binds 1 zinc ion.</text>
</comment>
<comment type="function">
    <text evidence="15">Interconversion of serine and glycine.</text>
</comment>
<dbReference type="Gene3D" id="3.40.390.10">
    <property type="entry name" value="Collagenase (Catalytic Domain)"/>
    <property type="match status" value="1"/>
</dbReference>
<evidence type="ECO:0000259" key="19">
    <source>
        <dbReference type="Pfam" id="PF19310"/>
    </source>
</evidence>
<dbReference type="FunFam" id="3.40.640.10:FF:000050">
    <property type="entry name" value="Serine hydroxymethyltransferase"/>
    <property type="match status" value="1"/>
</dbReference>
<accession>A0A7J6E6W1</accession>
<dbReference type="SUPFAM" id="SSF53383">
    <property type="entry name" value="PLP-dependent transferases"/>
    <property type="match status" value="1"/>
</dbReference>
<dbReference type="Gene3D" id="1.10.1370.40">
    <property type="match status" value="1"/>
</dbReference>
<evidence type="ECO:0000259" key="17">
    <source>
        <dbReference type="Pfam" id="PF00464"/>
    </source>
</evidence>
<dbReference type="GO" id="GO:0004372">
    <property type="term" value="F:glycine hydroxymethyltransferase activity"/>
    <property type="evidence" value="ECO:0007669"/>
    <property type="project" value="UniProtKB-EC"/>
</dbReference>
<dbReference type="InterPro" id="IPR001085">
    <property type="entry name" value="Ser_HO-MeTrfase"/>
</dbReference>
<evidence type="ECO:0000256" key="4">
    <source>
        <dbReference type="ARBA" id="ARBA00006040"/>
    </source>
</evidence>
<keyword evidence="9 16" id="KW-0479">Metal-binding</keyword>
<comment type="similarity">
    <text evidence="4 16">Belongs to the peptidase M3 family.</text>
</comment>
<dbReference type="FunFam" id="1.10.1370.40:FF:000005">
    <property type="entry name" value="Organellar oligopeptidase A, chloroplastic/mitochondrial"/>
    <property type="match status" value="1"/>
</dbReference>
<dbReference type="HAMAP" id="MF_00051">
    <property type="entry name" value="SHMT"/>
    <property type="match status" value="1"/>
</dbReference>
<evidence type="ECO:0000256" key="14">
    <source>
        <dbReference type="ARBA" id="ARBA00024603"/>
    </source>
</evidence>
<evidence type="ECO:0000256" key="12">
    <source>
        <dbReference type="ARBA" id="ARBA00022898"/>
    </source>
</evidence>
<feature type="domain" description="Oligopeptidase A N-terminal" evidence="19">
    <location>
        <begin position="654"/>
        <end position="759"/>
    </location>
</feature>
<keyword evidence="12 15" id="KW-0663">Pyridoxal phosphate</keyword>
<organism evidence="20 21">
    <name type="scientific">Cannabis sativa</name>
    <name type="common">Hemp</name>
    <name type="synonym">Marijuana</name>
    <dbReference type="NCBI Taxonomy" id="3483"/>
    <lineage>
        <taxon>Eukaryota</taxon>
        <taxon>Viridiplantae</taxon>
        <taxon>Streptophyta</taxon>
        <taxon>Embryophyta</taxon>
        <taxon>Tracheophyta</taxon>
        <taxon>Spermatophyta</taxon>
        <taxon>Magnoliopsida</taxon>
        <taxon>eudicotyledons</taxon>
        <taxon>Gunneridae</taxon>
        <taxon>Pentapetalae</taxon>
        <taxon>rosids</taxon>
        <taxon>fabids</taxon>
        <taxon>Rosales</taxon>
        <taxon>Cannabaceae</taxon>
        <taxon>Cannabis</taxon>
    </lineage>
</organism>
<dbReference type="InterPro" id="IPR039429">
    <property type="entry name" value="SHMT-like_dom"/>
</dbReference>
<reference evidence="20 21" key="1">
    <citation type="journal article" date="2020" name="bioRxiv">
        <title>Sequence and annotation of 42 cannabis genomes reveals extensive copy number variation in cannabinoid synthesis and pathogen resistance genes.</title>
        <authorList>
            <person name="Mckernan K.J."/>
            <person name="Helbert Y."/>
            <person name="Kane L.T."/>
            <person name="Ebling H."/>
            <person name="Zhang L."/>
            <person name="Liu B."/>
            <person name="Eaton Z."/>
            <person name="Mclaughlin S."/>
            <person name="Kingan S."/>
            <person name="Baybayan P."/>
            <person name="Concepcion G."/>
            <person name="Jordan M."/>
            <person name="Riva A."/>
            <person name="Barbazuk W."/>
            <person name="Harkins T."/>
        </authorList>
    </citation>
    <scope>NUCLEOTIDE SEQUENCE [LARGE SCALE GENOMIC DNA]</scope>
    <source>
        <strain evidence="21">cv. Jamaican Lion 4</strain>
        <tissue evidence="20">Leaf</tissue>
    </source>
</reference>
<comment type="pathway">
    <text evidence="3 15">One-carbon metabolism; tetrahydrofolate interconversion.</text>
</comment>
<dbReference type="Proteomes" id="UP000525078">
    <property type="component" value="Unassembled WGS sequence"/>
</dbReference>
<evidence type="ECO:0000256" key="2">
    <source>
        <dbReference type="ARBA" id="ARBA00001933"/>
    </source>
</evidence>
<evidence type="ECO:0000256" key="8">
    <source>
        <dbReference type="ARBA" id="ARBA00022679"/>
    </source>
</evidence>
<dbReference type="InterPro" id="IPR019798">
    <property type="entry name" value="Ser_HO-MeTrfase_PLP_BS"/>
</dbReference>
<dbReference type="InterPro" id="IPR001567">
    <property type="entry name" value="Pept_M3A_M3B_dom"/>
</dbReference>
<dbReference type="GO" id="GO:0006508">
    <property type="term" value="P:proteolysis"/>
    <property type="evidence" value="ECO:0007669"/>
    <property type="project" value="UniProtKB-KW"/>
</dbReference>
<comment type="similarity">
    <text evidence="5 15">Belongs to the SHMT family.</text>
</comment>
<dbReference type="UniPathway" id="UPA00193"/>
<comment type="catalytic activity">
    <reaction evidence="1 15">
        <text>(6R)-5,10-methylene-5,6,7,8-tetrahydrofolate + glycine + H2O = (6S)-5,6,7,8-tetrahydrofolate + L-serine</text>
        <dbReference type="Rhea" id="RHEA:15481"/>
        <dbReference type="ChEBI" id="CHEBI:15377"/>
        <dbReference type="ChEBI" id="CHEBI:15636"/>
        <dbReference type="ChEBI" id="CHEBI:33384"/>
        <dbReference type="ChEBI" id="CHEBI:57305"/>
        <dbReference type="ChEBI" id="CHEBI:57453"/>
        <dbReference type="EC" id="2.1.2.1"/>
    </reaction>
</comment>
<dbReference type="NCBIfam" id="NF000586">
    <property type="entry name" value="PRK00011.1"/>
    <property type="match status" value="1"/>
</dbReference>
<dbReference type="Gene3D" id="3.90.1150.10">
    <property type="entry name" value="Aspartate Aminotransferase, domain 1"/>
    <property type="match status" value="1"/>
</dbReference>
<dbReference type="PROSITE" id="PS00096">
    <property type="entry name" value="SHMT"/>
    <property type="match status" value="1"/>
</dbReference>
<dbReference type="Pfam" id="PF19310">
    <property type="entry name" value="TOP_N"/>
    <property type="match status" value="1"/>
</dbReference>
<dbReference type="CDD" id="cd00378">
    <property type="entry name" value="SHMT"/>
    <property type="match status" value="1"/>
</dbReference>
<dbReference type="InterPro" id="IPR034005">
    <property type="entry name" value="M3A_DCP"/>
</dbReference>
<evidence type="ECO:0000256" key="1">
    <source>
        <dbReference type="ARBA" id="ARBA00001528"/>
    </source>
</evidence>
<comment type="caution">
    <text evidence="20">The sequence shown here is derived from an EMBL/GenBank/DDBJ whole genome shotgun (WGS) entry which is preliminary data.</text>
</comment>
<keyword evidence="13 16" id="KW-0482">Metalloprotease</keyword>
<dbReference type="Pfam" id="PF01432">
    <property type="entry name" value="Peptidase_M3"/>
    <property type="match status" value="1"/>
</dbReference>
<evidence type="ECO:0000256" key="7">
    <source>
        <dbReference type="ARBA" id="ARBA00022670"/>
    </source>
</evidence>
<dbReference type="EMBL" id="JAATIP010000295">
    <property type="protein sequence ID" value="KAF4353419.1"/>
    <property type="molecule type" value="Genomic_DNA"/>
</dbReference>
<evidence type="ECO:0000256" key="9">
    <source>
        <dbReference type="ARBA" id="ARBA00022723"/>
    </source>
</evidence>
<dbReference type="GO" id="GO:0035999">
    <property type="term" value="P:tetrahydrofolate interconversion"/>
    <property type="evidence" value="ECO:0007669"/>
    <property type="project" value="UniProtKB-UniPathway"/>
</dbReference>
<dbReference type="GO" id="GO:0005829">
    <property type="term" value="C:cytosol"/>
    <property type="evidence" value="ECO:0007669"/>
    <property type="project" value="UniProtKB-ARBA"/>
</dbReference>
<evidence type="ECO:0000256" key="11">
    <source>
        <dbReference type="ARBA" id="ARBA00022833"/>
    </source>
</evidence>
<evidence type="ECO:0000256" key="13">
    <source>
        <dbReference type="ARBA" id="ARBA00023049"/>
    </source>
</evidence>
<keyword evidence="8 15" id="KW-0808">Transferase</keyword>
<proteinExistence type="inferred from homology"/>
<keyword evidence="6 15" id="KW-0554">One-carbon metabolism</keyword>
<dbReference type="FunFam" id="3.40.390.10:FF:000009">
    <property type="entry name" value="Oligopeptidase A"/>
    <property type="match status" value="1"/>
</dbReference>
<evidence type="ECO:0000256" key="3">
    <source>
        <dbReference type="ARBA" id="ARBA00004777"/>
    </source>
</evidence>
<dbReference type="PANTHER" id="PTHR11680">
    <property type="entry name" value="SERINE HYDROXYMETHYLTRANSFERASE"/>
    <property type="match status" value="1"/>
</dbReference>
<evidence type="ECO:0000256" key="6">
    <source>
        <dbReference type="ARBA" id="ARBA00022563"/>
    </source>
</evidence>
<dbReference type="PANTHER" id="PTHR11680:SF61">
    <property type="entry name" value="SERINE HYDROXYMETHYLTRANSFERASE 1, MITOCHONDRIAL"/>
    <property type="match status" value="1"/>
</dbReference>
<evidence type="ECO:0000313" key="20">
    <source>
        <dbReference type="EMBL" id="KAF4353419.1"/>
    </source>
</evidence>
<dbReference type="InterPro" id="IPR045666">
    <property type="entry name" value="OpdA_N"/>
</dbReference>
<evidence type="ECO:0000256" key="16">
    <source>
        <dbReference type="RuleBase" id="RU003435"/>
    </source>
</evidence>
<dbReference type="GO" id="GO:0004222">
    <property type="term" value="F:metalloendopeptidase activity"/>
    <property type="evidence" value="ECO:0007669"/>
    <property type="project" value="UniProtKB-EC"/>
</dbReference>
<protein>
    <recommendedName>
        <fullName evidence="15">Serine hydroxymethyltransferase</fullName>
        <ecNumber evidence="15">2.1.2.1</ecNumber>
    </recommendedName>
</protein>
<dbReference type="InterPro" id="IPR015424">
    <property type="entry name" value="PyrdxlP-dep_Trfase"/>
</dbReference>
<dbReference type="InterPro" id="IPR015422">
    <property type="entry name" value="PyrdxlP-dep_Trfase_small"/>
</dbReference>
<evidence type="ECO:0000256" key="15">
    <source>
        <dbReference type="RuleBase" id="RU000585"/>
    </source>
</evidence>
<dbReference type="EC" id="2.1.2.1" evidence="15"/>
<dbReference type="GO" id="GO:0019264">
    <property type="term" value="P:glycine biosynthetic process from serine"/>
    <property type="evidence" value="ECO:0007669"/>
    <property type="project" value="InterPro"/>
</dbReference>
<evidence type="ECO:0000256" key="10">
    <source>
        <dbReference type="ARBA" id="ARBA00022801"/>
    </source>
</evidence>
<dbReference type="GO" id="GO:0005739">
    <property type="term" value="C:mitochondrion"/>
    <property type="evidence" value="ECO:0007669"/>
    <property type="project" value="TreeGrafter"/>
</dbReference>
<comment type="catalytic activity">
    <reaction evidence="14">
        <text>Hydrolysis of oligopeptides, with broad specificity. Gly or Ala commonly occur as P1 or P1' residues, but more distant residues are also important, as is shown by the fact that Z-Gly-Pro-Gly-|-Gly-Pro-Ala is cleaved, but not Z-(Gly)(5).</text>
        <dbReference type="EC" id="3.4.24.70"/>
    </reaction>
</comment>
<sequence length="1393" mass="155976">MAMALALRRLSSSVDKSVRPRINGGSLYYMSSLPNEAAYEKEKNGVSWTKQLNAPLEAIDPEIADIIEHEKARQWKGLELIPSENFTSVSVMQAVGSVMTNKYSEGYPGARYYGGNEFIDMAETLCQKRALEAFRLDPEKWGVNVQSLSGSPANFQVYTALLKPHERIMALDLPHGGHLSHGYQTDTKKISAVSIFFETMPYRLDESTGYIDYDQMEKSATLFRPKLIVAGASAYARLYDYDRIRKICNKQKAIMLADMAHISGLVAAGVIPSPFDYADVVTTTTHKSLRGPRGAMIFFRKGVKEINKQGKEVLYDFEDKINQAVFPGLQGGPHNHTITGLAVALKQATTPEYKAYQEQVLNNCSKFAQTLAERGYELVSGGTDNHLVLVNLKKKGIDGSRVEKVLEAVHIAANKNTVPGDVSAMVPGGIRMGTPALTSRGFIEEDFAKVAEFFDAAVTLALKIKGEAAGTKLKDFVATLQAPHIQSEVAKLKHDVEEYAKQFPTIGFEKETMNKMKLFDVRRGELLRAFVIMNMVMATTRIGLSRSVVQPLLLKHSHSFHRCSRSSPHKHLLKSHPCPLWSSSFSFCLHKSTITTVTPSPFSRSCSVRPSSSMAAAATASAALDDSLQANPLLQEFEFPPFDSVDASHVRPGIRALLKKLEADLDELELTVEPSWPKLVEPLEKIVDKLTVVWGVVNHLKSVKDSTELRSAIEEVQPEKVKFLLRLGQSKPIYNAFKSIRESPDWQTLSEARKRIVEDWKLSMLLIAVVKGLFCHVCYPQRWYYNKYLKLCNLNLFLCKFVTGFCDSSYDSLLLFSDDSVFIFRESRQIKEAVLSGVALKDDERDNFNKIEQELQRLSQKFEENVLDATKKFEKLITDKKEIEGLPATALGLAAQTAASKGHENATAESGPWMITLDAPSFLAVMQHCKNRSLREEIYRAYITRASSGDLDNTSIIEEILKLRLEKAKLLNYNTFAEVSMATKMATVEKAEELLEKLRSASWGPAVQDLEDLKNFSKKQGALEADDLSHWDMTFWSERLRESKYDINEEELRPYFSLPKVMNGLFDLAKTLFGIEIEAADGQAPVWNKDVRFYCVKDISGEPVAYFYFDPYARPSEKRGGAWMDEVVARSRVLSRNGTSARLPVAHMVCNQTPPVGNKPSLMTFREVETVFHEFGHALQHMLTKQDEGLVAGIRGVEWDAVELPSQFMENWCYHRDTLMGIAKHYETGESLPEEVYLKLLAARTFRAGSLSLRQIKFASLDLELHTKYVPGSSESIYDIDRKVSERTQVIPPLPEDRFLCGFSHIFAGGYAAGYYSYKWAEVLSADAFSAFEDAGLDDIKAVKETGNKFRETVLALGGGKAPLEVFVAFRGREPSPEALLRHNGLLDVAAFA</sequence>
<keyword evidence="7 16" id="KW-0645">Protease</keyword>
<evidence type="ECO:0000256" key="5">
    <source>
        <dbReference type="ARBA" id="ARBA00006376"/>
    </source>
</evidence>
<dbReference type="FunFam" id="1.10.1370.40:FF:000009">
    <property type="entry name" value="Zincin-like metalloproteases family protein"/>
    <property type="match status" value="1"/>
</dbReference>
<dbReference type="InterPro" id="IPR024079">
    <property type="entry name" value="MetalloPept_cat_dom_sf"/>
</dbReference>
<feature type="domain" description="Peptidase M3A/M3B catalytic" evidence="18">
    <location>
        <begin position="925"/>
        <end position="1385"/>
    </location>
</feature>
<comment type="cofactor">
    <cofactor evidence="2 15">
        <name>pyridoxal 5'-phosphate</name>
        <dbReference type="ChEBI" id="CHEBI:597326"/>
    </cofactor>
</comment>
<keyword evidence="11 16" id="KW-0862">Zinc</keyword>
<dbReference type="Pfam" id="PF00464">
    <property type="entry name" value="SHMT"/>
    <property type="match status" value="1"/>
</dbReference>
<feature type="domain" description="Serine hydroxymethyltransferase-like" evidence="17">
    <location>
        <begin position="56"/>
        <end position="453"/>
    </location>
</feature>
<dbReference type="Gene3D" id="1.10.1370.10">
    <property type="entry name" value="Neurolysin, domain 3"/>
    <property type="match status" value="1"/>
</dbReference>
<dbReference type="CDD" id="cd06456">
    <property type="entry name" value="M3A_DCP"/>
    <property type="match status" value="1"/>
</dbReference>
<dbReference type="GO" id="GO:0046872">
    <property type="term" value="F:metal ion binding"/>
    <property type="evidence" value="ECO:0007669"/>
    <property type="project" value="UniProtKB-UniRule"/>
</dbReference>
<dbReference type="InterPro" id="IPR024077">
    <property type="entry name" value="Neurolysin/TOP_dom2"/>
</dbReference>
<dbReference type="Gene3D" id="3.40.640.10">
    <property type="entry name" value="Type I PLP-dependent aspartate aminotransferase-like (Major domain)"/>
    <property type="match status" value="1"/>
</dbReference>
<dbReference type="FunFam" id="1.10.1370.40:FF:000006">
    <property type="entry name" value="Organellar oligopeptidase A, chloroplastic/mitochondrial"/>
    <property type="match status" value="1"/>
</dbReference>
<dbReference type="SUPFAM" id="SSF55486">
    <property type="entry name" value="Metalloproteases ('zincins'), catalytic domain"/>
    <property type="match status" value="2"/>
</dbReference>
<dbReference type="InterPro" id="IPR049943">
    <property type="entry name" value="Ser_HO-MeTrfase-like"/>
</dbReference>
<dbReference type="InterPro" id="IPR015421">
    <property type="entry name" value="PyrdxlP-dep_Trfase_major"/>
</dbReference>
<keyword evidence="10 16" id="KW-0378">Hydrolase</keyword>